<protein>
    <submittedName>
        <fullName evidence="1">Uncharacterized protein</fullName>
    </submittedName>
</protein>
<gene>
    <name evidence="1" type="ORF">L6452_29173</name>
</gene>
<evidence type="ECO:0000313" key="2">
    <source>
        <dbReference type="Proteomes" id="UP001055879"/>
    </source>
</evidence>
<comment type="caution">
    <text evidence="1">The sequence shown here is derived from an EMBL/GenBank/DDBJ whole genome shotgun (WGS) entry which is preliminary data.</text>
</comment>
<reference evidence="1 2" key="2">
    <citation type="journal article" date="2022" name="Mol. Ecol. Resour.">
        <title>The genomes of chicory, endive, great burdock and yacon provide insights into Asteraceae paleo-polyploidization history and plant inulin production.</title>
        <authorList>
            <person name="Fan W."/>
            <person name="Wang S."/>
            <person name="Wang H."/>
            <person name="Wang A."/>
            <person name="Jiang F."/>
            <person name="Liu H."/>
            <person name="Zhao H."/>
            <person name="Xu D."/>
            <person name="Zhang Y."/>
        </authorList>
    </citation>
    <scope>NUCLEOTIDE SEQUENCE [LARGE SCALE GENOMIC DNA]</scope>
    <source>
        <strain evidence="2">cv. Niubang</strain>
    </source>
</reference>
<name>A0ACB8ZHA4_ARCLA</name>
<sequence>MKGNKYIESLKSASLLFPKLCTQLFEEVAIKRIEDGGSSSTRSRSCAEPILIEENGHMNETPETSTPNCSCHAKDERPTKKTKALKNPNTLVIEEDMSKALKLIIDRKHGPSFKDCQDKLRNLGWGAKNPLHKMALVIFCESATYREAWLHLQADEVEDWVRMIGHRLGLVA</sequence>
<dbReference type="Proteomes" id="UP001055879">
    <property type="component" value="Linkage Group LG10"/>
</dbReference>
<dbReference type="EMBL" id="CM042056">
    <property type="protein sequence ID" value="KAI3696690.1"/>
    <property type="molecule type" value="Genomic_DNA"/>
</dbReference>
<reference evidence="2" key="1">
    <citation type="journal article" date="2022" name="Mol. Ecol. Resour.">
        <title>The genomes of chicory, endive, great burdock and yacon provide insights into Asteraceae palaeo-polyploidization history and plant inulin production.</title>
        <authorList>
            <person name="Fan W."/>
            <person name="Wang S."/>
            <person name="Wang H."/>
            <person name="Wang A."/>
            <person name="Jiang F."/>
            <person name="Liu H."/>
            <person name="Zhao H."/>
            <person name="Xu D."/>
            <person name="Zhang Y."/>
        </authorList>
    </citation>
    <scope>NUCLEOTIDE SEQUENCE [LARGE SCALE GENOMIC DNA]</scope>
    <source>
        <strain evidence="2">cv. Niubang</strain>
    </source>
</reference>
<proteinExistence type="predicted"/>
<organism evidence="1 2">
    <name type="scientific">Arctium lappa</name>
    <name type="common">Greater burdock</name>
    <name type="synonym">Lappa major</name>
    <dbReference type="NCBI Taxonomy" id="4217"/>
    <lineage>
        <taxon>Eukaryota</taxon>
        <taxon>Viridiplantae</taxon>
        <taxon>Streptophyta</taxon>
        <taxon>Embryophyta</taxon>
        <taxon>Tracheophyta</taxon>
        <taxon>Spermatophyta</taxon>
        <taxon>Magnoliopsida</taxon>
        <taxon>eudicotyledons</taxon>
        <taxon>Gunneridae</taxon>
        <taxon>Pentapetalae</taxon>
        <taxon>asterids</taxon>
        <taxon>campanulids</taxon>
        <taxon>Asterales</taxon>
        <taxon>Asteraceae</taxon>
        <taxon>Carduoideae</taxon>
        <taxon>Cardueae</taxon>
        <taxon>Arctiinae</taxon>
        <taxon>Arctium</taxon>
    </lineage>
</organism>
<accession>A0ACB8ZHA4</accession>
<evidence type="ECO:0000313" key="1">
    <source>
        <dbReference type="EMBL" id="KAI3696690.1"/>
    </source>
</evidence>
<keyword evidence="2" id="KW-1185">Reference proteome</keyword>